<feature type="compositionally biased region" description="Basic and acidic residues" evidence="1">
    <location>
        <begin position="49"/>
        <end position="60"/>
    </location>
</feature>
<dbReference type="PANTHER" id="PTHR38426:SF1">
    <property type="entry name" value="MAINTENANCE OF TELOMERE CAPPING PROTEIN 4"/>
    <property type="match status" value="1"/>
</dbReference>
<organism evidence="3">
    <name type="scientific">Pseudogymnoascus destructans</name>
    <dbReference type="NCBI Taxonomy" id="655981"/>
    <lineage>
        <taxon>Eukaryota</taxon>
        <taxon>Fungi</taxon>
        <taxon>Dikarya</taxon>
        <taxon>Ascomycota</taxon>
        <taxon>Pezizomycotina</taxon>
        <taxon>Leotiomycetes</taxon>
        <taxon>Thelebolales</taxon>
        <taxon>Thelebolaceae</taxon>
        <taxon>Pseudogymnoascus</taxon>
    </lineage>
</organism>
<dbReference type="InterPro" id="IPR038769">
    <property type="entry name" value="MTC4"/>
</dbReference>
<feature type="compositionally biased region" description="Basic and acidic residues" evidence="1">
    <location>
        <begin position="630"/>
        <end position="646"/>
    </location>
</feature>
<proteinExistence type="predicted"/>
<dbReference type="PANTHER" id="PTHR38426">
    <property type="entry name" value="MAINTENANCE OF TELOMERE CAPPING PROTEIN 4"/>
    <property type="match status" value="1"/>
</dbReference>
<evidence type="ECO:0000313" key="3">
    <source>
        <dbReference type="EMBL" id="OAF60671.1"/>
    </source>
</evidence>
<feature type="compositionally biased region" description="Basic and acidic residues" evidence="1">
    <location>
        <begin position="969"/>
        <end position="984"/>
    </location>
</feature>
<dbReference type="GeneID" id="36286689"/>
<feature type="compositionally biased region" description="Basic residues" evidence="1">
    <location>
        <begin position="72"/>
        <end position="86"/>
    </location>
</feature>
<feature type="compositionally biased region" description="Polar residues" evidence="1">
    <location>
        <begin position="24"/>
        <end position="34"/>
    </location>
</feature>
<feature type="compositionally biased region" description="Polar residues" evidence="1">
    <location>
        <begin position="908"/>
        <end position="918"/>
    </location>
</feature>
<reference evidence="3" key="1">
    <citation type="submission" date="2016-03" db="EMBL/GenBank/DDBJ databases">
        <title>Updated assembly of Pseudogymnoascus destructans, the fungus causing white-nose syndrome of bats.</title>
        <authorList>
            <person name="Palmer J.M."/>
            <person name="Drees K.P."/>
            <person name="Foster J.T."/>
            <person name="Lindner D.L."/>
        </authorList>
    </citation>
    <scope>NUCLEOTIDE SEQUENCE [LARGE SCALE GENOMIC DNA]</scope>
    <source>
        <strain evidence="3">20631-21</strain>
    </source>
</reference>
<dbReference type="OrthoDB" id="5402622at2759"/>
<feature type="compositionally biased region" description="Basic and acidic residues" evidence="1">
    <location>
        <begin position="149"/>
        <end position="159"/>
    </location>
</feature>
<evidence type="ECO:0000256" key="1">
    <source>
        <dbReference type="SAM" id="MobiDB-lite"/>
    </source>
</evidence>
<feature type="compositionally biased region" description="Polar residues" evidence="1">
    <location>
        <begin position="232"/>
        <end position="241"/>
    </location>
</feature>
<name>A0A177AHC1_9PEZI</name>
<feature type="region of interest" description="Disordered" evidence="1">
    <location>
        <begin position="498"/>
        <end position="1005"/>
    </location>
</feature>
<keyword evidence="2" id="KW-0812">Transmembrane</keyword>
<feature type="compositionally biased region" description="Polar residues" evidence="1">
    <location>
        <begin position="713"/>
        <end position="727"/>
    </location>
</feature>
<feature type="compositionally biased region" description="Basic residues" evidence="1">
    <location>
        <begin position="119"/>
        <end position="131"/>
    </location>
</feature>
<feature type="compositionally biased region" description="Basic residues" evidence="1">
    <location>
        <begin position="554"/>
        <end position="564"/>
    </location>
</feature>
<gene>
    <name evidence="3" type="ORF">VC83_03614</name>
</gene>
<dbReference type="Proteomes" id="UP000077154">
    <property type="component" value="Unassembled WGS sequence"/>
</dbReference>
<feature type="region of interest" description="Disordered" evidence="1">
    <location>
        <begin position="232"/>
        <end position="259"/>
    </location>
</feature>
<dbReference type="RefSeq" id="XP_024325952.1">
    <property type="nucleotide sequence ID" value="XM_024467259.1"/>
</dbReference>
<dbReference type="AlphaFoldDB" id="A0A177AHC1"/>
<feature type="compositionally biased region" description="Acidic residues" evidence="1">
    <location>
        <begin position="882"/>
        <end position="893"/>
    </location>
</feature>
<accession>A0A177AHC1</accession>
<evidence type="ECO:0000256" key="2">
    <source>
        <dbReference type="SAM" id="Phobius"/>
    </source>
</evidence>
<feature type="region of interest" description="Disordered" evidence="1">
    <location>
        <begin position="1"/>
        <end position="171"/>
    </location>
</feature>
<dbReference type="VEuPathDB" id="FungiDB:GMDG_01745"/>
<feature type="compositionally biased region" description="Polar residues" evidence="1">
    <location>
        <begin position="988"/>
        <end position="1004"/>
    </location>
</feature>
<feature type="compositionally biased region" description="Basic and acidic residues" evidence="1">
    <location>
        <begin position="868"/>
        <end position="879"/>
    </location>
</feature>
<feature type="compositionally biased region" description="Polar residues" evidence="1">
    <location>
        <begin position="136"/>
        <end position="147"/>
    </location>
</feature>
<dbReference type="EMBL" id="KV441391">
    <property type="protein sequence ID" value="OAF60671.1"/>
    <property type="molecule type" value="Genomic_DNA"/>
</dbReference>
<keyword evidence="2" id="KW-1133">Transmembrane helix</keyword>
<sequence length="1266" mass="140692">MTDALGRVAMTSPSDPRRNHATPPGTTATRNRYSVASDEVGESSSRNSEQQERSTDDTYKPVDPSLTDLGRKSHGRGSHRSHRRRTSGGFLLSDNTFFEPPAHETRASTGNQLTPPIKRQQRRDHKGKVPVRPKTDLTNGGSPSATHIKQADAREKAHTDGSNTEENGGKVNVDKTIQTGLDVDSAQIVNLALNLSESRRQAARRVVTVPSPPTIHGFEDTFGGGSLRQHLQAQRRSSRNISPKPDKGEKFGVPPKPAQPITSPLQTAFTQDVEQKYQFSAATLARAEKAKNAFELMAQYRRLLQYLPPLKSQGLTPVPTISPPGTSAGVPVRPNTLSRASTATNKQIGRPYNPLQYIRNRKVRARERQPIDGEAQGFGDVDDVTAWVDRVVKHCPSDGYEISDCLELPPLGPDEAESQAHVAVGADPSKPAVPPVKVKRPRIDWMISAPNMLADIVWLEQSDNKKLIEDNRERKIFPPSTNLVRLPTRTSEEQLRHLEQQQHTTDQEAEEEESAQSPDAKSKKHEKLHVETRLPAFNSIRRSGRNGSDTNHTPKIRHKLHKVARKLDSAGPLRSHSRVDSYSSDSDDSLYNAQMRRGRSDTADSYALNHDILEKQMSQMIAKETDEESKESLKEVPEKIEEEKKPASSVEVTPSPVVPRKSEESDTLSPRKLIARKPRPELHRQNWSLNYGDKAAPLGRSSPEVPGQRPSEWPSSDLDTTAPNSPESKAAKLLNALIPSISMDLSPPHSPLSPTHSHRMPLERVRSKINRLRDRSAEPLGRRRRKGEPDLDADRKPSLQESPGTPLGHIRSLSPRKRPAKGSVDNTIESPSAASLARQRPKDGSPPNMAGKPKSRNPIARVSNLLWTKDDTSASDKQGDTAPEDTDIDENDFESSKEESESNRRNSIITDQGSTRSAASRKVKALLGEMSTFISPTERRGRPTDSRNPTQMSPDYDAQTQQQKAHAKQRQDRLDRLKPPRIDIQRASGDSSPKITSRVRSPQGSLLRVHSADARLNSILNIPGISPMRTTFLPATDLAALTARRPSLGSRPRDPSAEPTHITRQDVARVRALLLSSGIKAKELTRRHNELRDLNNAAAYRFATMAQLVPDLALERAPRAQEHLLAARVLEEDMRRSARAWEAAAEAFRDGKMVELGKQVGLLQEKLDGPGGLSEQGKKAADEADELAKEVMGSQMLRAKALAGAMDAMMRRRRRRFRWARRGGWVLVEWVLVGVMWWAWLVVVLLRLVRGLFRGVVGVGRWLFWL</sequence>
<feature type="compositionally biased region" description="Basic and acidic residues" evidence="1">
    <location>
        <begin position="760"/>
        <end position="798"/>
    </location>
</feature>
<feature type="compositionally biased region" description="Low complexity" evidence="1">
    <location>
        <begin position="647"/>
        <end position="659"/>
    </location>
</feature>
<feature type="compositionally biased region" description="Polar residues" evidence="1">
    <location>
        <begin position="824"/>
        <end position="833"/>
    </location>
</feature>
<feature type="compositionally biased region" description="Basic and acidic residues" evidence="1">
    <location>
        <begin position="894"/>
        <end position="904"/>
    </location>
</feature>
<feature type="transmembrane region" description="Helical" evidence="2">
    <location>
        <begin position="1223"/>
        <end position="1246"/>
    </location>
</feature>
<protein>
    <submittedName>
        <fullName evidence="3">Uncharacterized protein</fullName>
    </submittedName>
</protein>
<keyword evidence="2" id="KW-0472">Membrane</keyword>
<dbReference type="eggNOG" id="ENOG502RU3A">
    <property type="taxonomic scope" value="Eukaryota"/>
</dbReference>